<reference evidence="1 2" key="1">
    <citation type="submission" date="2020-08" db="EMBL/GenBank/DDBJ databases">
        <title>Genomic Encyclopedia of Type Strains, Phase IV (KMG-IV): sequencing the most valuable type-strain genomes for metagenomic binning, comparative biology and taxonomic classification.</title>
        <authorList>
            <person name="Goeker M."/>
        </authorList>
    </citation>
    <scope>NUCLEOTIDE SEQUENCE [LARGE SCALE GENOMIC DNA]</scope>
    <source>
        <strain evidence="1 2">DSM 103462</strain>
    </source>
</reference>
<evidence type="ECO:0000313" key="1">
    <source>
        <dbReference type="EMBL" id="MBB5226017.1"/>
    </source>
</evidence>
<dbReference type="Proteomes" id="UP000518887">
    <property type="component" value="Unassembled WGS sequence"/>
</dbReference>
<dbReference type="RefSeq" id="WP_184658896.1">
    <property type="nucleotide sequence ID" value="NZ_CP031518.1"/>
</dbReference>
<name>A0A7W8G918_9SPIR</name>
<organism evidence="1 2">
    <name type="scientific">Treponema ruminis</name>
    <dbReference type="NCBI Taxonomy" id="744515"/>
    <lineage>
        <taxon>Bacteria</taxon>
        <taxon>Pseudomonadati</taxon>
        <taxon>Spirochaetota</taxon>
        <taxon>Spirochaetia</taxon>
        <taxon>Spirochaetales</taxon>
        <taxon>Treponemataceae</taxon>
        <taxon>Treponema</taxon>
    </lineage>
</organism>
<dbReference type="EMBL" id="JACHFQ010000004">
    <property type="protein sequence ID" value="MBB5226017.1"/>
    <property type="molecule type" value="Genomic_DNA"/>
</dbReference>
<accession>A0A7W8G918</accession>
<proteinExistence type="predicted"/>
<dbReference type="AlphaFoldDB" id="A0A7W8G918"/>
<evidence type="ECO:0000313" key="2">
    <source>
        <dbReference type="Proteomes" id="UP000518887"/>
    </source>
</evidence>
<keyword evidence="2" id="KW-1185">Reference proteome</keyword>
<protein>
    <submittedName>
        <fullName evidence="1">Uncharacterized protein</fullName>
    </submittedName>
</protein>
<gene>
    <name evidence="1" type="ORF">HNP76_001385</name>
</gene>
<sequence>MSQNIAEVFSNFSQKLSRFNKSPDAVRVPSPEKVRNGYIEEKLRERGEKLRSSVVSTYKVFRAPFEALGEQSDRAASIDKDEQNLLKAYNLFKSCMDIDKENQDEIGATHIRNVEIHSPLAEKASYTQGGQFIYLLCWLHFEQNCQEFFPFFKEIESHNVLCFSRAETFQFSDSHEKEIFELVKAEFYS</sequence>
<comment type="caution">
    <text evidence="1">The sequence shown here is derived from an EMBL/GenBank/DDBJ whole genome shotgun (WGS) entry which is preliminary data.</text>
</comment>